<evidence type="ECO:0000259" key="5">
    <source>
        <dbReference type="PROSITE" id="PS50921"/>
    </source>
</evidence>
<dbReference type="SUPFAM" id="SSF52172">
    <property type="entry name" value="CheY-like"/>
    <property type="match status" value="1"/>
</dbReference>
<evidence type="ECO:0000256" key="4">
    <source>
        <dbReference type="ARBA" id="ARBA00023163"/>
    </source>
</evidence>
<evidence type="ECO:0000256" key="3">
    <source>
        <dbReference type="ARBA" id="ARBA00023015"/>
    </source>
</evidence>
<dbReference type="Gene3D" id="1.10.10.10">
    <property type="entry name" value="Winged helix-like DNA-binding domain superfamily/Winged helix DNA-binding domain"/>
    <property type="match status" value="1"/>
</dbReference>
<dbReference type="PROSITE" id="PS50921">
    <property type="entry name" value="ANTAR"/>
    <property type="match status" value="1"/>
</dbReference>
<dbReference type="GO" id="GO:0003723">
    <property type="term" value="F:RNA binding"/>
    <property type="evidence" value="ECO:0007669"/>
    <property type="project" value="InterPro"/>
</dbReference>
<evidence type="ECO:0000313" key="6">
    <source>
        <dbReference type="EMBL" id="MPY10570.1"/>
    </source>
</evidence>
<gene>
    <name evidence="6" type="ORF">FNH21_07505</name>
</gene>
<feature type="domain" description="ANTAR" evidence="5">
    <location>
        <begin position="170"/>
        <end position="231"/>
    </location>
</feature>
<dbReference type="Proteomes" id="UP000326464">
    <property type="component" value="Unassembled WGS sequence"/>
</dbReference>
<keyword evidence="2" id="KW-0418">Kinase</keyword>
<dbReference type="Pfam" id="PF03861">
    <property type="entry name" value="ANTAR"/>
    <property type="match status" value="1"/>
</dbReference>
<dbReference type="InterPro" id="IPR012074">
    <property type="entry name" value="GAF_ANTAR"/>
</dbReference>
<dbReference type="InterPro" id="IPR005561">
    <property type="entry name" value="ANTAR"/>
</dbReference>
<keyword evidence="1" id="KW-0808">Transferase</keyword>
<dbReference type="SUPFAM" id="SSF55781">
    <property type="entry name" value="GAF domain-like"/>
    <property type="match status" value="1"/>
</dbReference>
<dbReference type="AlphaFoldDB" id="A0A7X1TNG8"/>
<keyword evidence="4" id="KW-0804">Transcription</keyword>
<dbReference type="OrthoDB" id="3820533at2"/>
<name>A0A7X1TNG8_9MICC</name>
<evidence type="ECO:0000256" key="2">
    <source>
        <dbReference type="ARBA" id="ARBA00022777"/>
    </source>
</evidence>
<keyword evidence="3" id="KW-0805">Transcription regulation</keyword>
<dbReference type="SMART" id="SM01012">
    <property type="entry name" value="ANTAR"/>
    <property type="match status" value="1"/>
</dbReference>
<proteinExistence type="predicted"/>
<evidence type="ECO:0000256" key="1">
    <source>
        <dbReference type="ARBA" id="ARBA00022679"/>
    </source>
</evidence>
<accession>A0A7X1TNG8</accession>
<dbReference type="InterPro" id="IPR011006">
    <property type="entry name" value="CheY-like_superfamily"/>
</dbReference>
<organism evidence="6 7">
    <name type="scientific">Arthrobacter bussei</name>
    <dbReference type="NCBI Taxonomy" id="2594179"/>
    <lineage>
        <taxon>Bacteria</taxon>
        <taxon>Bacillati</taxon>
        <taxon>Actinomycetota</taxon>
        <taxon>Actinomycetes</taxon>
        <taxon>Micrococcales</taxon>
        <taxon>Micrococcaceae</taxon>
        <taxon>Arthrobacter</taxon>
    </lineage>
</organism>
<dbReference type="PIRSF" id="PIRSF036625">
    <property type="entry name" value="GAF_ANTAR"/>
    <property type="match status" value="1"/>
</dbReference>
<dbReference type="RefSeq" id="WP_152813498.1">
    <property type="nucleotide sequence ID" value="NZ_VJXX01000001.1"/>
</dbReference>
<protein>
    <submittedName>
        <fullName evidence="6">GAF and ANTAR domain-containing protein</fullName>
    </submittedName>
</protein>
<dbReference type="InterPro" id="IPR036388">
    <property type="entry name" value="WH-like_DNA-bd_sf"/>
</dbReference>
<evidence type="ECO:0000313" key="7">
    <source>
        <dbReference type="Proteomes" id="UP000326464"/>
    </source>
</evidence>
<dbReference type="Pfam" id="PF13185">
    <property type="entry name" value="GAF_2"/>
    <property type="match status" value="1"/>
</dbReference>
<sequence length="245" mass="26111">MNDDQHGTAAAAASALQDLMLSNESVDQFLEDLAGLSSRILGGSVEVQCGVTYQHRKLATTVACSSDEARVLDEIQYGFGDGPCLHAISSGSTVVVDDVRTDGRWPDYFQAVANHEYYAMMGVPLVLGPDSGAALNFYAATPSTFTSSTQELAEGFAAQAAKALQMVLRVSKHANTSSDLKAAMESRTTIDIAIGIIMGQNRCTQTEAYDMLKRASNAQNVKVRDIAERMVSGISSSPAETHFST</sequence>
<dbReference type="GO" id="GO:0016301">
    <property type="term" value="F:kinase activity"/>
    <property type="evidence" value="ECO:0007669"/>
    <property type="project" value="UniProtKB-KW"/>
</dbReference>
<dbReference type="InterPro" id="IPR003018">
    <property type="entry name" value="GAF"/>
</dbReference>
<comment type="caution">
    <text evidence="6">The sequence shown here is derived from an EMBL/GenBank/DDBJ whole genome shotgun (WGS) entry which is preliminary data.</text>
</comment>
<dbReference type="Gene3D" id="3.30.450.40">
    <property type="match status" value="1"/>
</dbReference>
<keyword evidence="7" id="KW-1185">Reference proteome</keyword>
<reference evidence="7" key="1">
    <citation type="submission" date="2019-07" db="EMBL/GenBank/DDBJ databases">
        <title>Arthrobacter KR32 sp. nov., isolated from mountain cheese made of cows milk.</title>
        <authorList>
            <person name="Flegler A."/>
        </authorList>
    </citation>
    <scope>NUCLEOTIDE SEQUENCE [LARGE SCALE GENOMIC DNA]</scope>
    <source>
        <strain evidence="7">KR32</strain>
    </source>
</reference>
<dbReference type="EMBL" id="VJXX01000001">
    <property type="protein sequence ID" value="MPY10570.1"/>
    <property type="molecule type" value="Genomic_DNA"/>
</dbReference>
<dbReference type="InterPro" id="IPR029016">
    <property type="entry name" value="GAF-like_dom_sf"/>
</dbReference>